<keyword evidence="3" id="KW-1185">Reference proteome</keyword>
<evidence type="ECO:0000256" key="1">
    <source>
        <dbReference type="SAM" id="MobiDB-lite"/>
    </source>
</evidence>
<feature type="region of interest" description="Disordered" evidence="1">
    <location>
        <begin position="127"/>
        <end position="159"/>
    </location>
</feature>
<dbReference type="AlphaFoldDB" id="A0AAV2ANV3"/>
<evidence type="ECO:0000313" key="3">
    <source>
        <dbReference type="Proteomes" id="UP001497382"/>
    </source>
</evidence>
<name>A0AAV2ANV3_9ARAC</name>
<dbReference type="EMBL" id="CAXIEN010000187">
    <property type="protein sequence ID" value="CAL1285045.1"/>
    <property type="molecule type" value="Genomic_DNA"/>
</dbReference>
<evidence type="ECO:0000313" key="2">
    <source>
        <dbReference type="EMBL" id="CAL1285045.1"/>
    </source>
</evidence>
<reference evidence="2 3" key="1">
    <citation type="submission" date="2024-04" db="EMBL/GenBank/DDBJ databases">
        <authorList>
            <person name="Rising A."/>
            <person name="Reimegard J."/>
            <person name="Sonavane S."/>
            <person name="Akerstrom W."/>
            <person name="Nylinder S."/>
            <person name="Hedman E."/>
            <person name="Kallberg Y."/>
        </authorList>
    </citation>
    <scope>NUCLEOTIDE SEQUENCE [LARGE SCALE GENOMIC DNA]</scope>
</reference>
<sequence length="159" mass="17048">MLSLSERERKGASLGLSGKLELLKYQLRIETYHILSVHSQPPDKVDALFASTVRRNPGLFGKVPAELLGSEVPVSVGGGRDSGVLPPPLSPAVLHRSARNPVATARSVFRQTPEKVKGNPPTIDFLTTPPSHSAMDTLATPPESRGNSLTASLPFLHKK</sequence>
<comment type="caution">
    <text evidence="2">The sequence shown here is derived from an EMBL/GenBank/DDBJ whole genome shotgun (WGS) entry which is preliminary data.</text>
</comment>
<protein>
    <submittedName>
        <fullName evidence="2">Uncharacterized protein</fullName>
    </submittedName>
</protein>
<accession>A0AAV2ANV3</accession>
<dbReference type="Proteomes" id="UP001497382">
    <property type="component" value="Unassembled WGS sequence"/>
</dbReference>
<gene>
    <name evidence="2" type="ORF">LARSCL_LOCUS13492</name>
</gene>
<organism evidence="2 3">
    <name type="scientific">Larinioides sclopetarius</name>
    <dbReference type="NCBI Taxonomy" id="280406"/>
    <lineage>
        <taxon>Eukaryota</taxon>
        <taxon>Metazoa</taxon>
        <taxon>Ecdysozoa</taxon>
        <taxon>Arthropoda</taxon>
        <taxon>Chelicerata</taxon>
        <taxon>Arachnida</taxon>
        <taxon>Araneae</taxon>
        <taxon>Araneomorphae</taxon>
        <taxon>Entelegynae</taxon>
        <taxon>Araneoidea</taxon>
        <taxon>Araneidae</taxon>
        <taxon>Larinioides</taxon>
    </lineage>
</organism>
<proteinExistence type="predicted"/>